<sequence>MWGGFPYMNAAFKVAHSMLESIASYRSDHQRCWYNHHAKTCLLYWSIIFEVYFSQKKQQAVSYVQGSEGYPPCDVEVEYTTHITTLGEDSQFSLIEYSYLNEWLNMLALWFRIDGGGCSGALPLALVRPSPTLRGGTDERHALLISQIHSHSVIFTFRYGSIVCPSARMSSYPPEGGIMLVTKRHVRLELGTRRWKRVAE</sequence>
<protein>
    <submittedName>
        <fullName evidence="1">Uncharacterized protein</fullName>
    </submittedName>
</protein>
<proteinExistence type="predicted"/>
<comment type="caution">
    <text evidence="1">The sequence shown here is derived from an EMBL/GenBank/DDBJ whole genome shotgun (WGS) entry which is preliminary data.</text>
</comment>
<gene>
    <name evidence="1" type="ORF">B0J12DRAFT_705673</name>
</gene>
<organism evidence="1 2">
    <name type="scientific">Macrophomina phaseolina</name>
    <dbReference type="NCBI Taxonomy" id="35725"/>
    <lineage>
        <taxon>Eukaryota</taxon>
        <taxon>Fungi</taxon>
        <taxon>Dikarya</taxon>
        <taxon>Ascomycota</taxon>
        <taxon>Pezizomycotina</taxon>
        <taxon>Dothideomycetes</taxon>
        <taxon>Dothideomycetes incertae sedis</taxon>
        <taxon>Botryosphaeriales</taxon>
        <taxon>Botryosphaeriaceae</taxon>
        <taxon>Macrophomina</taxon>
    </lineage>
</organism>
<dbReference type="Proteomes" id="UP000774617">
    <property type="component" value="Unassembled WGS sequence"/>
</dbReference>
<evidence type="ECO:0000313" key="2">
    <source>
        <dbReference type="Proteomes" id="UP000774617"/>
    </source>
</evidence>
<name>A0ABQ8FUC7_9PEZI</name>
<keyword evidence="2" id="KW-1185">Reference proteome</keyword>
<reference evidence="1 2" key="1">
    <citation type="journal article" date="2021" name="Nat. Commun.">
        <title>Genetic determinants of endophytism in the Arabidopsis root mycobiome.</title>
        <authorList>
            <person name="Mesny F."/>
            <person name="Miyauchi S."/>
            <person name="Thiergart T."/>
            <person name="Pickel B."/>
            <person name="Atanasova L."/>
            <person name="Karlsson M."/>
            <person name="Huettel B."/>
            <person name="Barry K.W."/>
            <person name="Haridas S."/>
            <person name="Chen C."/>
            <person name="Bauer D."/>
            <person name="Andreopoulos W."/>
            <person name="Pangilinan J."/>
            <person name="LaButti K."/>
            <person name="Riley R."/>
            <person name="Lipzen A."/>
            <person name="Clum A."/>
            <person name="Drula E."/>
            <person name="Henrissat B."/>
            <person name="Kohler A."/>
            <person name="Grigoriev I.V."/>
            <person name="Martin F.M."/>
            <person name="Hacquard S."/>
        </authorList>
    </citation>
    <scope>NUCLEOTIDE SEQUENCE [LARGE SCALE GENOMIC DNA]</scope>
    <source>
        <strain evidence="1 2">MPI-SDFR-AT-0080</strain>
    </source>
</reference>
<dbReference type="EMBL" id="JAGTJR010000074">
    <property type="protein sequence ID" value="KAH7016656.1"/>
    <property type="molecule type" value="Genomic_DNA"/>
</dbReference>
<accession>A0ABQ8FUC7</accession>
<evidence type="ECO:0000313" key="1">
    <source>
        <dbReference type="EMBL" id="KAH7016656.1"/>
    </source>
</evidence>